<dbReference type="InterPro" id="IPR036388">
    <property type="entry name" value="WH-like_DNA-bd_sf"/>
</dbReference>
<dbReference type="InterPro" id="IPR058245">
    <property type="entry name" value="NreC/VraR/RcsB-like_REC"/>
</dbReference>
<dbReference type="SMART" id="SM00421">
    <property type="entry name" value="HTH_LUXR"/>
    <property type="match status" value="1"/>
</dbReference>
<dbReference type="PANTHER" id="PTHR43214">
    <property type="entry name" value="TWO-COMPONENT RESPONSE REGULATOR"/>
    <property type="match status" value="1"/>
</dbReference>
<dbReference type="PROSITE" id="PS50110">
    <property type="entry name" value="RESPONSE_REGULATORY"/>
    <property type="match status" value="1"/>
</dbReference>
<sequence>MRVLIVDDHDVVRAGLQAALSKRHTVVETAGTAAHALAMAVRVRPKAAVVDLRLPDMTGTELCKRLRELVPGIAVVILSTYVSDETVRRALDAGAVAYVTKAVGLREVLSVLDGVERGTLKASTATEIVSRLYAATESRSDKLALSPQQENVLELASEGLTNQEIGRRLYISESTVRFHLQNLKTKFEARTKTDLIARAIRAGVTSPAPEDAPS</sequence>
<dbReference type="Pfam" id="PF00072">
    <property type="entry name" value="Response_reg"/>
    <property type="match status" value="1"/>
</dbReference>
<feature type="domain" description="HTH luxR-type" evidence="4">
    <location>
        <begin position="138"/>
        <end position="203"/>
    </location>
</feature>
<dbReference type="Pfam" id="PF00196">
    <property type="entry name" value="GerE"/>
    <property type="match status" value="1"/>
</dbReference>
<dbReference type="InterPro" id="IPR011006">
    <property type="entry name" value="CheY-like_superfamily"/>
</dbReference>
<accession>A0ABU5XVM4</accession>
<keyword evidence="7" id="KW-1185">Reference proteome</keyword>
<dbReference type="EMBL" id="JAYJJU010000007">
    <property type="protein sequence ID" value="MEB3031797.1"/>
    <property type="molecule type" value="Genomic_DNA"/>
</dbReference>
<dbReference type="InterPro" id="IPR001789">
    <property type="entry name" value="Sig_transdc_resp-reg_receiver"/>
</dbReference>
<dbReference type="CDD" id="cd17535">
    <property type="entry name" value="REC_NarL-like"/>
    <property type="match status" value="1"/>
</dbReference>
<evidence type="ECO:0000256" key="1">
    <source>
        <dbReference type="ARBA" id="ARBA00022553"/>
    </source>
</evidence>
<evidence type="ECO:0000259" key="5">
    <source>
        <dbReference type="PROSITE" id="PS50110"/>
    </source>
</evidence>
<feature type="domain" description="Response regulatory" evidence="5">
    <location>
        <begin position="2"/>
        <end position="116"/>
    </location>
</feature>
<comment type="caution">
    <text evidence="6">The sequence shown here is derived from an EMBL/GenBank/DDBJ whole genome shotgun (WGS) entry which is preliminary data.</text>
</comment>
<dbReference type="PROSITE" id="PS50043">
    <property type="entry name" value="HTH_LUXR_2"/>
    <property type="match status" value="1"/>
</dbReference>
<dbReference type="CDD" id="cd06170">
    <property type="entry name" value="LuxR_C_like"/>
    <property type="match status" value="1"/>
</dbReference>
<evidence type="ECO:0000313" key="6">
    <source>
        <dbReference type="EMBL" id="MEB3031797.1"/>
    </source>
</evidence>
<dbReference type="Gene3D" id="1.10.10.10">
    <property type="entry name" value="Winged helix-like DNA-binding domain superfamily/Winged helix DNA-binding domain"/>
    <property type="match status" value="1"/>
</dbReference>
<dbReference type="InterPro" id="IPR016032">
    <property type="entry name" value="Sig_transdc_resp-reg_C-effctor"/>
</dbReference>
<proteinExistence type="predicted"/>
<evidence type="ECO:0000256" key="2">
    <source>
        <dbReference type="ARBA" id="ARBA00023125"/>
    </source>
</evidence>
<dbReference type="PROSITE" id="PS00622">
    <property type="entry name" value="HTH_LUXR_1"/>
    <property type="match status" value="1"/>
</dbReference>
<evidence type="ECO:0000256" key="3">
    <source>
        <dbReference type="PROSITE-ProRule" id="PRU00169"/>
    </source>
</evidence>
<dbReference type="InterPro" id="IPR039420">
    <property type="entry name" value="WalR-like"/>
</dbReference>
<dbReference type="Proteomes" id="UP001298593">
    <property type="component" value="Unassembled WGS sequence"/>
</dbReference>
<dbReference type="Gene3D" id="3.40.50.2300">
    <property type="match status" value="1"/>
</dbReference>
<organism evidence="6 7">
    <name type="scientific">[Mycobacterium] nativiensis</name>
    <dbReference type="NCBI Taxonomy" id="2855503"/>
    <lineage>
        <taxon>Bacteria</taxon>
        <taxon>Bacillati</taxon>
        <taxon>Actinomycetota</taxon>
        <taxon>Actinomycetes</taxon>
        <taxon>Mycobacteriales</taxon>
        <taxon>Mycobacteriaceae</taxon>
        <taxon>Mycolicibacter</taxon>
    </lineage>
</organism>
<feature type="modified residue" description="4-aspartylphosphate" evidence="3">
    <location>
        <position position="51"/>
    </location>
</feature>
<reference evidence="6 7" key="1">
    <citation type="submission" date="2023-12" db="EMBL/GenBank/DDBJ databases">
        <title>Description of new species of Mycobacterium terrae complex isolated from sewage at the Sao Paulo Zoological Park Foundation in Brazil.</title>
        <authorList>
            <person name="Romagnoli C.L."/>
            <person name="Conceicao E.C."/>
            <person name="Machado E."/>
            <person name="Barreto L.B.P.F."/>
            <person name="Sharma A."/>
            <person name="Silva N.M."/>
            <person name="Marques L.E."/>
            <person name="Juliana M.A."/>
            <person name="Lourenco M.C.S."/>
            <person name="Digiampietri L.A."/>
            <person name="Suffys P.N."/>
            <person name="Viana-Niero C."/>
        </authorList>
    </citation>
    <scope>NUCLEOTIDE SEQUENCE [LARGE SCALE GENOMIC DNA]</scope>
    <source>
        <strain evidence="6 7">MYC340</strain>
    </source>
</reference>
<name>A0ABU5XVM4_9MYCO</name>
<dbReference type="RefSeq" id="WP_329779954.1">
    <property type="nucleotide sequence ID" value="NZ_JAYJJU010000007.1"/>
</dbReference>
<evidence type="ECO:0000313" key="7">
    <source>
        <dbReference type="Proteomes" id="UP001298593"/>
    </source>
</evidence>
<dbReference type="SUPFAM" id="SSF46894">
    <property type="entry name" value="C-terminal effector domain of the bipartite response regulators"/>
    <property type="match status" value="1"/>
</dbReference>
<dbReference type="PRINTS" id="PR00038">
    <property type="entry name" value="HTHLUXR"/>
</dbReference>
<dbReference type="SUPFAM" id="SSF52172">
    <property type="entry name" value="CheY-like"/>
    <property type="match status" value="1"/>
</dbReference>
<dbReference type="SMART" id="SM00448">
    <property type="entry name" value="REC"/>
    <property type="match status" value="1"/>
</dbReference>
<dbReference type="InterPro" id="IPR000792">
    <property type="entry name" value="Tscrpt_reg_LuxR_C"/>
</dbReference>
<gene>
    <name evidence="6" type="ORF">KV113_09530</name>
</gene>
<evidence type="ECO:0000259" key="4">
    <source>
        <dbReference type="PROSITE" id="PS50043"/>
    </source>
</evidence>
<keyword evidence="1 3" id="KW-0597">Phosphoprotein</keyword>
<keyword evidence="2" id="KW-0238">DNA-binding</keyword>
<protein>
    <submittedName>
        <fullName evidence="6">Response regulator transcription factor</fullName>
    </submittedName>
</protein>